<comment type="caution">
    <text evidence="2">The sequence shown here is derived from an EMBL/GenBank/DDBJ whole genome shotgun (WGS) entry which is preliminary data.</text>
</comment>
<reference evidence="2 3" key="1">
    <citation type="submission" date="2021-04" db="EMBL/GenBank/DDBJ databases">
        <authorList>
            <person name="De Guttry C."/>
            <person name="Zahm M."/>
            <person name="Klopp C."/>
            <person name="Cabau C."/>
            <person name="Louis A."/>
            <person name="Berthelot C."/>
            <person name="Parey E."/>
            <person name="Roest Crollius H."/>
            <person name="Montfort J."/>
            <person name="Robinson-Rechavi M."/>
            <person name="Bucao C."/>
            <person name="Bouchez O."/>
            <person name="Gislard M."/>
            <person name="Lluch J."/>
            <person name="Milhes M."/>
            <person name="Lampietro C."/>
            <person name="Lopez Roques C."/>
            <person name="Donnadieu C."/>
            <person name="Braasch I."/>
            <person name="Desvignes T."/>
            <person name="Postlethwait J."/>
            <person name="Bobe J."/>
            <person name="Wedekind C."/>
            <person name="Guiguen Y."/>
        </authorList>
    </citation>
    <scope>NUCLEOTIDE SEQUENCE [LARGE SCALE GENOMIC DNA]</scope>
    <source>
        <strain evidence="2">Cs_M1</strain>
        <tissue evidence="2">Blood</tissue>
    </source>
</reference>
<evidence type="ECO:0000256" key="1">
    <source>
        <dbReference type="SAM" id="SignalP"/>
    </source>
</evidence>
<protein>
    <submittedName>
        <fullName evidence="2">Uncharacterized protein</fullName>
    </submittedName>
</protein>
<sequence>MGSSLSLQKLWILYLLHLGRRIPQRFQLPRIEHTEQLLTYYRNGGFGKEKALAAIEENVPDEKLKAFLKVEIRMMCVFVWPWGRGNGDTVYLKPLPQI</sequence>
<evidence type="ECO:0000313" key="3">
    <source>
        <dbReference type="Proteomes" id="UP001356427"/>
    </source>
</evidence>
<evidence type="ECO:0000313" key="2">
    <source>
        <dbReference type="EMBL" id="KAK6301468.1"/>
    </source>
</evidence>
<feature type="signal peptide" evidence="1">
    <location>
        <begin position="1"/>
        <end position="21"/>
    </location>
</feature>
<dbReference type="AlphaFoldDB" id="A0AAN8L124"/>
<proteinExistence type="predicted"/>
<gene>
    <name evidence="2" type="ORF">J4Q44_G00275210</name>
</gene>
<dbReference type="EMBL" id="JAGTTL010000026">
    <property type="protein sequence ID" value="KAK6301468.1"/>
    <property type="molecule type" value="Genomic_DNA"/>
</dbReference>
<organism evidence="2 3">
    <name type="scientific">Coregonus suidteri</name>
    <dbReference type="NCBI Taxonomy" id="861788"/>
    <lineage>
        <taxon>Eukaryota</taxon>
        <taxon>Metazoa</taxon>
        <taxon>Chordata</taxon>
        <taxon>Craniata</taxon>
        <taxon>Vertebrata</taxon>
        <taxon>Euteleostomi</taxon>
        <taxon>Actinopterygii</taxon>
        <taxon>Neopterygii</taxon>
        <taxon>Teleostei</taxon>
        <taxon>Protacanthopterygii</taxon>
        <taxon>Salmoniformes</taxon>
        <taxon>Salmonidae</taxon>
        <taxon>Coregoninae</taxon>
        <taxon>Coregonus</taxon>
    </lineage>
</organism>
<name>A0AAN8L124_9TELE</name>
<dbReference type="Proteomes" id="UP001356427">
    <property type="component" value="Unassembled WGS sequence"/>
</dbReference>
<keyword evidence="1" id="KW-0732">Signal</keyword>
<keyword evidence="3" id="KW-1185">Reference proteome</keyword>
<feature type="chain" id="PRO_5042876877" evidence="1">
    <location>
        <begin position="22"/>
        <end position="98"/>
    </location>
</feature>
<accession>A0AAN8L124</accession>